<accession>A0AAD9K2I5</accession>
<evidence type="ECO:0000256" key="2">
    <source>
        <dbReference type="ARBA" id="ARBA00004123"/>
    </source>
</evidence>
<dbReference type="EMBL" id="JAODUP010000075">
    <property type="protein sequence ID" value="KAK2163692.1"/>
    <property type="molecule type" value="Genomic_DNA"/>
</dbReference>
<comment type="catalytic activity">
    <reaction evidence="8">
        <text>N(6),N(6)-dimethyl-L-lysyl(9)-[histone H3] + 2 2-oxoglutarate + 2 O2 = L-lysyl(9)-[histone H3] + 2 formaldehyde + 2 succinate + 2 CO2</text>
        <dbReference type="Rhea" id="RHEA:60188"/>
        <dbReference type="Rhea" id="RHEA-COMP:15541"/>
        <dbReference type="Rhea" id="RHEA-COMP:15546"/>
        <dbReference type="ChEBI" id="CHEBI:15379"/>
        <dbReference type="ChEBI" id="CHEBI:16526"/>
        <dbReference type="ChEBI" id="CHEBI:16810"/>
        <dbReference type="ChEBI" id="CHEBI:16842"/>
        <dbReference type="ChEBI" id="CHEBI:29969"/>
        <dbReference type="ChEBI" id="CHEBI:30031"/>
        <dbReference type="ChEBI" id="CHEBI:61976"/>
        <dbReference type="EC" id="1.14.11.65"/>
    </reaction>
</comment>
<feature type="domain" description="JmjC" evidence="10">
    <location>
        <begin position="2329"/>
        <end position="2534"/>
    </location>
</feature>
<dbReference type="Gene3D" id="2.60.120.650">
    <property type="entry name" value="Cupin"/>
    <property type="match status" value="1"/>
</dbReference>
<dbReference type="SMART" id="SM00558">
    <property type="entry name" value="JmjC"/>
    <property type="match status" value="1"/>
</dbReference>
<evidence type="ECO:0000256" key="8">
    <source>
        <dbReference type="ARBA" id="ARBA00047648"/>
    </source>
</evidence>
<dbReference type="GO" id="GO:0006357">
    <property type="term" value="P:regulation of transcription by RNA polymerase II"/>
    <property type="evidence" value="ECO:0007669"/>
    <property type="project" value="TreeGrafter"/>
</dbReference>
<dbReference type="PANTHER" id="PTHR12549:SF38">
    <property type="entry name" value="JMJC DOMAIN-CONTAINING HISTONE DEMETHYLASE 2, ISOFORM A"/>
    <property type="match status" value="1"/>
</dbReference>
<feature type="region of interest" description="Disordered" evidence="9">
    <location>
        <begin position="42"/>
        <end position="178"/>
    </location>
</feature>
<dbReference type="FunFam" id="2.60.120.650:FF:000004">
    <property type="entry name" value="Putative lysine-specific demethylase 3B"/>
    <property type="match status" value="1"/>
</dbReference>
<dbReference type="GO" id="GO:0031490">
    <property type="term" value="F:chromatin DNA binding"/>
    <property type="evidence" value="ECO:0007669"/>
    <property type="project" value="TreeGrafter"/>
</dbReference>
<feature type="region of interest" description="Disordered" evidence="9">
    <location>
        <begin position="274"/>
        <end position="392"/>
    </location>
</feature>
<comment type="caution">
    <text evidence="11">The sequence shown here is derived from an EMBL/GenBank/DDBJ whole genome shotgun (WGS) entry which is preliminary data.</text>
</comment>
<dbReference type="PROSITE" id="PS51184">
    <property type="entry name" value="JMJC"/>
    <property type="match status" value="1"/>
</dbReference>
<evidence type="ECO:0000256" key="7">
    <source>
        <dbReference type="ARBA" id="ARBA00038951"/>
    </source>
</evidence>
<feature type="compositionally biased region" description="Basic and acidic residues" evidence="9">
    <location>
        <begin position="524"/>
        <end position="537"/>
    </location>
</feature>
<evidence type="ECO:0000313" key="11">
    <source>
        <dbReference type="EMBL" id="KAK2163692.1"/>
    </source>
</evidence>
<dbReference type="CDD" id="cd00065">
    <property type="entry name" value="FYVE_like_SF"/>
    <property type="match status" value="1"/>
</dbReference>
<feature type="compositionally biased region" description="Basic and acidic residues" evidence="9">
    <location>
        <begin position="155"/>
        <end position="168"/>
    </location>
</feature>
<gene>
    <name evidence="11" type="ORF">LSH36_75g09017</name>
</gene>
<feature type="region of interest" description="Disordered" evidence="9">
    <location>
        <begin position="502"/>
        <end position="669"/>
    </location>
</feature>
<dbReference type="InterPro" id="IPR003347">
    <property type="entry name" value="JmjC_dom"/>
</dbReference>
<feature type="compositionally biased region" description="Polar residues" evidence="9">
    <location>
        <begin position="983"/>
        <end position="992"/>
    </location>
</feature>
<protein>
    <recommendedName>
        <fullName evidence="7">[histone H3]-dimethyl-L-lysine(9) demethylase</fullName>
        <ecNumber evidence="7">1.14.11.65</ecNumber>
    </recommendedName>
</protein>
<evidence type="ECO:0000256" key="1">
    <source>
        <dbReference type="ARBA" id="ARBA00001954"/>
    </source>
</evidence>
<dbReference type="InterPro" id="IPR045109">
    <property type="entry name" value="LSDs-like"/>
</dbReference>
<feature type="compositionally biased region" description="Polar residues" evidence="9">
    <location>
        <begin position="307"/>
        <end position="317"/>
    </location>
</feature>
<feature type="compositionally biased region" description="Polar residues" evidence="9">
    <location>
        <begin position="453"/>
        <end position="468"/>
    </location>
</feature>
<feature type="compositionally biased region" description="Basic and acidic residues" evidence="9">
    <location>
        <begin position="611"/>
        <end position="630"/>
    </location>
</feature>
<feature type="region of interest" description="Disordered" evidence="9">
    <location>
        <begin position="448"/>
        <end position="468"/>
    </location>
</feature>
<feature type="region of interest" description="Disordered" evidence="9">
    <location>
        <begin position="980"/>
        <end position="1012"/>
    </location>
</feature>
<feature type="compositionally biased region" description="Low complexity" evidence="9">
    <location>
        <begin position="588"/>
        <end position="600"/>
    </location>
</feature>
<keyword evidence="12" id="KW-1185">Reference proteome</keyword>
<feature type="compositionally biased region" description="Low complexity" evidence="9">
    <location>
        <begin position="98"/>
        <end position="108"/>
    </location>
</feature>
<feature type="compositionally biased region" description="Polar residues" evidence="9">
    <location>
        <begin position="1314"/>
        <end position="1325"/>
    </location>
</feature>
<feature type="compositionally biased region" description="Basic and acidic residues" evidence="9">
    <location>
        <begin position="1616"/>
        <end position="1633"/>
    </location>
</feature>
<evidence type="ECO:0000256" key="5">
    <source>
        <dbReference type="ARBA" id="ARBA00023004"/>
    </source>
</evidence>
<feature type="compositionally biased region" description="Polar residues" evidence="9">
    <location>
        <begin position="1483"/>
        <end position="1492"/>
    </location>
</feature>
<feature type="region of interest" description="Disordered" evidence="9">
    <location>
        <begin position="1448"/>
        <end position="1470"/>
    </location>
</feature>
<proteinExistence type="predicted"/>
<name>A0AAD9K2I5_9ANNE</name>
<feature type="compositionally biased region" description="Polar residues" evidence="9">
    <location>
        <begin position="274"/>
        <end position="290"/>
    </location>
</feature>
<dbReference type="GO" id="GO:0000118">
    <property type="term" value="C:histone deacetylase complex"/>
    <property type="evidence" value="ECO:0007669"/>
    <property type="project" value="TreeGrafter"/>
</dbReference>
<comment type="cofactor">
    <cofactor evidence="1">
        <name>Fe(2+)</name>
        <dbReference type="ChEBI" id="CHEBI:29033"/>
    </cofactor>
</comment>
<dbReference type="SUPFAM" id="SSF51197">
    <property type="entry name" value="Clavaminate synthase-like"/>
    <property type="match status" value="1"/>
</dbReference>
<feature type="region of interest" description="Disordered" evidence="9">
    <location>
        <begin position="2019"/>
        <end position="2058"/>
    </location>
</feature>
<feature type="region of interest" description="Disordered" evidence="9">
    <location>
        <begin position="1393"/>
        <end position="1431"/>
    </location>
</feature>
<evidence type="ECO:0000313" key="12">
    <source>
        <dbReference type="Proteomes" id="UP001208570"/>
    </source>
</evidence>
<dbReference type="GO" id="GO:0000785">
    <property type="term" value="C:chromatin"/>
    <property type="evidence" value="ECO:0007669"/>
    <property type="project" value="TreeGrafter"/>
</dbReference>
<feature type="region of interest" description="Disordered" evidence="9">
    <location>
        <begin position="1258"/>
        <end position="1326"/>
    </location>
</feature>
<sequence length="2569" mass="281774">MTLFSAHPPLDGVAPPAIMAFFYVARPAAGGVSSGTVVRKDCSPVRSEAVPKTSTTTTTTTTTAAATTTTTAAAASETQVTTTRCTPSKPDARSLQTSSINRAANSRRSPQKANSVPVDSETNNSKVRPTRQRSGHPTTRSHDQAKSITVNPEKQYLKVEGDTREKKNSCSSASGAPNNCATSANRALCGSLSTKPVVELVNIAPQIDRSLITSNCCLSSTPRRLSRSRSFCGSVKERDVSVIRRSITPQPVVRCKKLDEISISKLRSLATVTVTQESSNSGHQETNSSGPVPELEQTRNEDCTGDKATSGTDNSAQCDDAPNGTSVTTEDDSDSSTISATTDEQSETCPSSVAVSRPETAITDQQVPTTEQLQCSPVTSISSSDRCDTAGEQTDNKELLEHVADSARNSGHCLHSKRSLLASKRSSSKEDSSAMALHYKKMMLVDKKDKTGTDGNTGSSMPPSGSIDVNHSILDQIARLNKGGDGGKRKWDEQDAAASLAALASSNGSLSQSGRRPPMSEEPSFVKRTGETGRSHVGEQNNNMYSRTSTDSGGSSSSSGGSNNTNSKDQENHFNRPGSSRPEERGHSATPPVVSASSASGQEQGRSSFEPYRDPELLKRDTENQRRREMQQQQQPPPHSQRPTHTPIPPASSSYPAVHTPIPSPLPTGINPATLPAAAAASALAPQSHPLINPLGYSAMAPHLQISAAHLQMAPASSPVHALVQQQQQVAAATAAHLQQLQLLQQQQQQSQILSSFSLQHNSPHTRQLELLWQQKFPNMPVPPAWMLHQYQDEILRDVHLLQRDILERERRDREILEKERTEREQRERAERERIEREQRDRAERERLERERLERERAERERQERERQERERREKLERERAERERAELEKAERERKEKERLHQEQQLRLEREHILMESSAVADAVNQHFQESFMRLTQKAGTSQPANHMMMTPAPYPHHLVIMPPQHPALLQQQAELHEKTAMTATSTSSQDVKPKISPHDTKSKQSGYLPGIDAKTMYPSVFSSQPNRTSMSQSAVAAAAAAGPKSELNFNLYGYQPQPQMYISPDKLVAGLKEDKVKVEPKTEIRGAESKKANMALPPPLIRDKSSSVIVENKPKDLMTAAPPAHHHGSITLGTAIHKPQIQADVKQSVASVTSVPSSTMAAASILASLPMHDVRLASSQQNLSGLNLTVSHSSQIKTEPSESGKCGTVSTPMMAGSRQISQVGQCPVSLPVNMSTSMAYNYGLLQQGLAANPLYSQTGNKGGHVDPQSGVPSGNRSVTSPGSNKRRSPKEMPPVGPRKKAKLEDRGALTSPVGSDLTSQTGRSAPVVTAASDITATQLALAKSVTATYMDSFRSFVMNAVQHAFMNDEELNGQKNKQTQCSAASKASVVVGSDGSTSGTPSTVVTSAPLTSTTSPSSPSSLPLSSPSSLPLSTLASAVSCTATTQISGVQRPGPASTPGAASVSSTSSMTDMINRVANNMDTDSDTLSAPSPPGVTKWDQVGPSPLKSSGSHTKGFKKAWLARYSDQDKDKPFPPSSDNSNPPPSLAESIKSENSMDSVTASSSSMIKEELCPSPVNRVKELVVKEEPGNSSASEAESHESGSGKKRSKSDKKRQTAAEKKSKEDRDGSLAKKQKVSTEVAYSPASSTSSSSGKKKKKTKNKSEDESVPTPVPTPQKPESPPPPAVEPMKPQATKKLSKTKVEKPEPKPMLSDSEMKMEKKLLEKDSDRKSHKDGSLSSLLANKPLNKEPVAKLKKSLEPFLQDGSCTDVTPKLTKCRECKMPPNQRNKKIANANIFCRFYAFRRLRFSPRAYLTNAGFSEPSDADADDIELWYPCTPVSEPKMSVDIAKYVVAHVGDRFCELVEQERIARSGVSPDTKIAWKRAVQGVREMCDVCDTTLFNMHWVCHKCGFVVCIDCYKLRSRKSSSCTDKNCKSCEKDGHKWLTCSVSRQAHEPDKLMLTQIIPSDVLWVLGRMIHEIRERYNIQANCPCGRNRFDQLLIPKNGISQSVYNSMGQNVKDEKKSSKDKSLVNGISDGDTGSDVKGDSKLENGPNFDPLNMLAVAAIYKQDTEKNMISDKLKSSSHNGDVEDKEGGSQCSTLRDLLTQTGGTMRGSNSSKKSEITQSTLEDIIQKVVEKNHPQKCDGNSVVPKLIQFKHYRPRNGKQMQGRDSPIPMYTLSETSPLYPDIPHEWLDHGKLLRLLDPKCKHNIKLFQQQWRRAQPVVVSNCDRHLSKDLWLPASFARDFGDLKNDLVNCTTNSIIIGHKMRVFWDGFEKISARLKDNKHQPMNLKLKDWPPTEDFAEILPKRFADLMQSLPLPEYTNRSGVFNLASRLPEFFVKPDLGPKMYNAYGSSRQPGVGTTNLHLDVSDAVNLMLYVGIPSDDKENQEAVAAMEEMSRAGACDLTKQRVKEADEKPGALWHIYDPQDADKIRDLLNKVGKERGEEIEAHHDPIHDQSWYLDEELREHLLKEYGVQGYTIVQCFGDAVFIPAGAPHQVRNLHSCIKAAEDFVSPENMNYCFRMTQEFRHLSDTHTNHEDKLQIKNIIYHAVKDAVALLREHDS</sequence>
<feature type="compositionally biased region" description="Basic and acidic residues" evidence="9">
    <location>
        <begin position="1581"/>
        <end position="1591"/>
    </location>
</feature>
<feature type="compositionally biased region" description="Low complexity" evidence="9">
    <location>
        <begin position="502"/>
        <end position="513"/>
    </location>
</feature>
<dbReference type="GO" id="GO:0046872">
    <property type="term" value="F:metal ion binding"/>
    <property type="evidence" value="ECO:0007669"/>
    <property type="project" value="UniProtKB-KW"/>
</dbReference>
<feature type="compositionally biased region" description="Low complexity" evidence="9">
    <location>
        <begin position="1558"/>
        <end position="1568"/>
    </location>
</feature>
<feature type="compositionally biased region" description="Polar residues" evidence="9">
    <location>
        <begin position="169"/>
        <end position="178"/>
    </location>
</feature>
<dbReference type="Proteomes" id="UP001208570">
    <property type="component" value="Unassembled WGS sequence"/>
</dbReference>
<dbReference type="PANTHER" id="PTHR12549">
    <property type="entry name" value="JMJC DOMAIN-CONTAINING HISTONE DEMETHYLATION PROTEIN"/>
    <property type="match status" value="1"/>
</dbReference>
<dbReference type="EC" id="1.14.11.65" evidence="7"/>
<feature type="compositionally biased region" description="Low complexity" evidence="9">
    <location>
        <begin position="546"/>
        <end position="567"/>
    </location>
</feature>
<feature type="compositionally biased region" description="Basic and acidic residues" evidence="9">
    <location>
        <begin position="296"/>
        <end position="305"/>
    </location>
</feature>
<feature type="compositionally biased region" description="Polar residues" evidence="9">
    <location>
        <begin position="362"/>
        <end position="384"/>
    </location>
</feature>
<feature type="compositionally biased region" description="Basic and acidic residues" evidence="9">
    <location>
        <begin position="2022"/>
        <end position="2033"/>
    </location>
</feature>
<comment type="subcellular location">
    <subcellularLocation>
        <location evidence="2">Nucleus</location>
    </subcellularLocation>
</comment>
<keyword evidence="5" id="KW-0408">Iron</keyword>
<evidence type="ECO:0000256" key="3">
    <source>
        <dbReference type="ARBA" id="ARBA00022723"/>
    </source>
</evidence>
<feature type="region of interest" description="Disordered" evidence="9">
    <location>
        <begin position="1727"/>
        <end position="1746"/>
    </location>
</feature>
<evidence type="ECO:0000256" key="4">
    <source>
        <dbReference type="ARBA" id="ARBA00023002"/>
    </source>
</evidence>
<feature type="compositionally biased region" description="Pro residues" evidence="9">
    <location>
        <begin position="635"/>
        <end position="650"/>
    </location>
</feature>
<evidence type="ECO:0000256" key="9">
    <source>
        <dbReference type="SAM" id="MobiDB-lite"/>
    </source>
</evidence>
<evidence type="ECO:0000256" key="6">
    <source>
        <dbReference type="ARBA" id="ARBA00023242"/>
    </source>
</evidence>
<dbReference type="Pfam" id="PF02373">
    <property type="entry name" value="JmjC"/>
    <property type="match status" value="1"/>
</dbReference>
<organism evidence="11 12">
    <name type="scientific">Paralvinella palmiformis</name>
    <dbReference type="NCBI Taxonomy" id="53620"/>
    <lineage>
        <taxon>Eukaryota</taxon>
        <taxon>Metazoa</taxon>
        <taxon>Spiralia</taxon>
        <taxon>Lophotrochozoa</taxon>
        <taxon>Annelida</taxon>
        <taxon>Polychaeta</taxon>
        <taxon>Sedentaria</taxon>
        <taxon>Canalipalpata</taxon>
        <taxon>Terebellida</taxon>
        <taxon>Terebelliformia</taxon>
        <taxon>Alvinellidae</taxon>
        <taxon>Paralvinella</taxon>
    </lineage>
</organism>
<keyword evidence="3" id="KW-0479">Metal-binding</keyword>
<keyword evidence="6" id="KW-0539">Nucleus</keyword>
<feature type="region of interest" description="Disordered" evidence="9">
    <location>
        <begin position="1483"/>
        <end position="1719"/>
    </location>
</feature>
<feature type="compositionally biased region" description="Low complexity" evidence="9">
    <location>
        <begin position="53"/>
        <end position="83"/>
    </location>
</feature>
<feature type="compositionally biased region" description="Polar residues" evidence="9">
    <location>
        <begin position="1272"/>
        <end position="1285"/>
    </location>
</feature>
<evidence type="ECO:0000259" key="10">
    <source>
        <dbReference type="PROSITE" id="PS51184"/>
    </source>
</evidence>
<feature type="compositionally biased region" description="Pro residues" evidence="9">
    <location>
        <begin position="1673"/>
        <end position="1689"/>
    </location>
</feature>
<feature type="region of interest" description="Disordered" evidence="9">
    <location>
        <begin position="820"/>
        <end position="899"/>
    </location>
</feature>
<dbReference type="GO" id="GO:0140683">
    <property type="term" value="F:histone H3K9me/H3K9me2 demethylase activity"/>
    <property type="evidence" value="ECO:0007669"/>
    <property type="project" value="UniProtKB-EC"/>
</dbReference>
<reference evidence="11" key="1">
    <citation type="journal article" date="2023" name="Mol. Biol. Evol.">
        <title>Third-Generation Sequencing Reveals the Adaptive Role of the Epigenome in Three Deep-Sea Polychaetes.</title>
        <authorList>
            <person name="Perez M."/>
            <person name="Aroh O."/>
            <person name="Sun Y."/>
            <person name="Lan Y."/>
            <person name="Juniper S.K."/>
            <person name="Young C.R."/>
            <person name="Angers B."/>
            <person name="Qian P.Y."/>
        </authorList>
    </citation>
    <scope>NUCLEOTIDE SEQUENCE</scope>
    <source>
        <strain evidence="11">P08H-3</strain>
    </source>
</reference>
<keyword evidence="4" id="KW-0560">Oxidoreductase</keyword>
<feature type="compositionally biased region" description="Basic and acidic residues" evidence="9">
    <location>
        <begin position="1727"/>
        <end position="1738"/>
    </location>
</feature>
<feature type="compositionally biased region" description="Basic and acidic residues" evidence="9">
    <location>
        <begin position="993"/>
        <end position="1004"/>
    </location>
</feature>
<dbReference type="GO" id="GO:0003712">
    <property type="term" value="F:transcription coregulator activity"/>
    <property type="evidence" value="ECO:0007669"/>
    <property type="project" value="TreeGrafter"/>
</dbReference>